<evidence type="ECO:0000256" key="1">
    <source>
        <dbReference type="SAM" id="Phobius"/>
    </source>
</evidence>
<keyword evidence="1" id="KW-1133">Transmembrane helix</keyword>
<keyword evidence="1" id="KW-0812">Transmembrane</keyword>
<name>A0A139X2I9_9CYAN</name>
<reference evidence="2 3" key="1">
    <citation type="journal article" date="2013" name="Genome Biol. Evol.">
        <title>Genomes of Stigonematalean cyanobacteria (subsection V) and the evolution of oxygenic photosynthesis from prokaryotes to plastids.</title>
        <authorList>
            <person name="Dagan T."/>
            <person name="Roettger M."/>
            <person name="Stucken K."/>
            <person name="Landan G."/>
            <person name="Koch R."/>
            <person name="Major P."/>
            <person name="Gould S.B."/>
            <person name="Goremykin V.V."/>
            <person name="Rippka R."/>
            <person name="Tandeau de Marsac N."/>
            <person name="Gugger M."/>
            <person name="Lockhart P.J."/>
            <person name="Allen J.F."/>
            <person name="Brune I."/>
            <person name="Maus I."/>
            <person name="Puhler A."/>
            <person name="Martin W.F."/>
        </authorList>
    </citation>
    <scope>NUCLEOTIDE SEQUENCE [LARGE SCALE GENOMIC DNA]</scope>
    <source>
        <strain evidence="2 3">PCC 7110</strain>
    </source>
</reference>
<dbReference type="STRING" id="128403.WA1_33315"/>
<keyword evidence="1" id="KW-0472">Membrane</keyword>
<feature type="transmembrane region" description="Helical" evidence="1">
    <location>
        <begin position="54"/>
        <end position="71"/>
    </location>
</feature>
<comment type="caution">
    <text evidence="2">The sequence shown here is derived from an EMBL/GenBank/DDBJ whole genome shotgun (WGS) entry which is preliminary data.</text>
</comment>
<evidence type="ECO:0000313" key="2">
    <source>
        <dbReference type="EMBL" id="KYC38894.1"/>
    </source>
</evidence>
<proteinExistence type="predicted"/>
<dbReference type="Proteomes" id="UP000076925">
    <property type="component" value="Unassembled WGS sequence"/>
</dbReference>
<accession>A0A139X2I9</accession>
<gene>
    <name evidence="2" type="ORF">WA1_33315</name>
</gene>
<dbReference type="EMBL" id="ANNX02000036">
    <property type="protein sequence ID" value="KYC38894.1"/>
    <property type="molecule type" value="Genomic_DNA"/>
</dbReference>
<sequence length="79" mass="9251">MSRFRRLALNYERYSKTLKLRHGDRITLRPPKQAAVQLKYLEPFGIYLQIITRAAYSIGSLFSLMILAIYLEGLKFDVI</sequence>
<keyword evidence="3" id="KW-1185">Reference proteome</keyword>
<dbReference type="AlphaFoldDB" id="A0A139X2I9"/>
<evidence type="ECO:0000313" key="3">
    <source>
        <dbReference type="Proteomes" id="UP000076925"/>
    </source>
</evidence>
<organism evidence="2 3">
    <name type="scientific">Scytonema hofmannii PCC 7110</name>
    <dbReference type="NCBI Taxonomy" id="128403"/>
    <lineage>
        <taxon>Bacteria</taxon>
        <taxon>Bacillati</taxon>
        <taxon>Cyanobacteriota</taxon>
        <taxon>Cyanophyceae</taxon>
        <taxon>Nostocales</taxon>
        <taxon>Scytonemataceae</taxon>
        <taxon>Scytonema</taxon>
    </lineage>
</organism>
<protein>
    <submittedName>
        <fullName evidence="2">Uncharacterized protein</fullName>
    </submittedName>
</protein>